<keyword evidence="16" id="KW-1185">Reference proteome</keyword>
<keyword evidence="4" id="KW-1003">Cell membrane</keyword>
<evidence type="ECO:0000256" key="13">
    <source>
        <dbReference type="SAM" id="Phobius"/>
    </source>
</evidence>
<comment type="subcellular location">
    <subcellularLocation>
        <location evidence="1">Cell membrane</location>
        <topology evidence="1">Multi-pass membrane protein</topology>
    </subcellularLocation>
</comment>
<dbReference type="InterPro" id="IPR001320">
    <property type="entry name" value="Iontro_rcpt_C"/>
</dbReference>
<evidence type="ECO:0000256" key="6">
    <source>
        <dbReference type="ARBA" id="ARBA00022989"/>
    </source>
</evidence>
<protein>
    <recommendedName>
        <fullName evidence="14">Ionotropic glutamate receptor C-terminal domain-containing protein</fullName>
    </recommendedName>
</protein>
<gene>
    <name evidence="15" type="ORF">LAZ67_18002464</name>
</gene>
<keyword evidence="9" id="KW-0675">Receptor</keyword>
<evidence type="ECO:0000256" key="9">
    <source>
        <dbReference type="ARBA" id="ARBA00023170"/>
    </source>
</evidence>
<evidence type="ECO:0000256" key="2">
    <source>
        <dbReference type="ARBA" id="ARBA00008685"/>
    </source>
</evidence>
<evidence type="ECO:0000256" key="4">
    <source>
        <dbReference type="ARBA" id="ARBA00022475"/>
    </source>
</evidence>
<evidence type="ECO:0000256" key="8">
    <source>
        <dbReference type="ARBA" id="ARBA00023136"/>
    </source>
</evidence>
<feature type="transmembrane region" description="Helical" evidence="13">
    <location>
        <begin position="192"/>
        <end position="216"/>
    </location>
</feature>
<evidence type="ECO:0000256" key="5">
    <source>
        <dbReference type="ARBA" id="ARBA00022692"/>
    </source>
</evidence>
<dbReference type="PRINTS" id="PR00177">
    <property type="entry name" value="NMDARECEPTOR"/>
</dbReference>
<comment type="similarity">
    <text evidence="2">Belongs to the glutamate-gated ion channel (TC 1.A.10.1) family.</text>
</comment>
<dbReference type="EMBL" id="CP092880">
    <property type="protein sequence ID" value="UYV80329.1"/>
    <property type="molecule type" value="Genomic_DNA"/>
</dbReference>
<keyword evidence="5 13" id="KW-0812">Transmembrane</keyword>
<evidence type="ECO:0000313" key="16">
    <source>
        <dbReference type="Proteomes" id="UP001235939"/>
    </source>
</evidence>
<reference evidence="15 16" key="1">
    <citation type="submission" date="2022-01" db="EMBL/GenBank/DDBJ databases">
        <title>A chromosomal length assembly of Cordylochernes scorpioides.</title>
        <authorList>
            <person name="Zeh D."/>
            <person name="Zeh J."/>
        </authorList>
    </citation>
    <scope>NUCLEOTIDE SEQUENCE [LARGE SCALE GENOMIC DNA]</scope>
    <source>
        <strain evidence="15">IN4F17</strain>
        <tissue evidence="15">Whole Body</tissue>
    </source>
</reference>
<keyword evidence="10" id="KW-0325">Glycoprotein</keyword>
<evidence type="ECO:0000256" key="10">
    <source>
        <dbReference type="ARBA" id="ARBA00023180"/>
    </source>
</evidence>
<dbReference type="Proteomes" id="UP001235939">
    <property type="component" value="Chromosome 18"/>
</dbReference>
<dbReference type="SMART" id="SM00079">
    <property type="entry name" value="PBPe"/>
    <property type="match status" value="1"/>
</dbReference>
<feature type="transmembrane region" description="Helical" evidence="13">
    <location>
        <begin position="9"/>
        <end position="29"/>
    </location>
</feature>
<keyword evidence="3" id="KW-0813">Transport</keyword>
<dbReference type="InterPro" id="IPR015683">
    <property type="entry name" value="Ionotropic_Glu_rcpt"/>
</dbReference>
<dbReference type="Pfam" id="PF00060">
    <property type="entry name" value="Lig_chan"/>
    <property type="match status" value="1"/>
</dbReference>
<dbReference type="PANTHER" id="PTHR18966">
    <property type="entry name" value="IONOTROPIC GLUTAMATE RECEPTOR"/>
    <property type="match status" value="1"/>
</dbReference>
<name>A0ABY6LI41_9ARAC</name>
<keyword evidence="12" id="KW-0407">Ion channel</keyword>
<keyword evidence="7" id="KW-0406">Ion transport</keyword>
<dbReference type="InterPro" id="IPR001508">
    <property type="entry name" value="Iono_Glu_rcpt_met"/>
</dbReference>
<dbReference type="Gene3D" id="3.40.190.10">
    <property type="entry name" value="Periplasmic binding protein-like II"/>
    <property type="match status" value="1"/>
</dbReference>
<feature type="non-terminal residue" evidence="15">
    <location>
        <position position="1"/>
    </location>
</feature>
<evidence type="ECO:0000256" key="3">
    <source>
        <dbReference type="ARBA" id="ARBA00022448"/>
    </source>
</evidence>
<feature type="domain" description="Ionotropic glutamate receptor C-terminal" evidence="14">
    <location>
        <begin position="3"/>
        <end position="171"/>
    </location>
</feature>
<accession>A0ABY6LI41</accession>
<evidence type="ECO:0000256" key="11">
    <source>
        <dbReference type="ARBA" id="ARBA00023286"/>
    </source>
</evidence>
<dbReference type="SUPFAM" id="SSF53850">
    <property type="entry name" value="Periplasmic binding protein-like II"/>
    <property type="match status" value="1"/>
</dbReference>
<evidence type="ECO:0000256" key="1">
    <source>
        <dbReference type="ARBA" id="ARBA00004651"/>
    </source>
</evidence>
<evidence type="ECO:0000256" key="12">
    <source>
        <dbReference type="ARBA" id="ARBA00023303"/>
    </source>
</evidence>
<keyword evidence="6 13" id="KW-1133">Transmembrane helix</keyword>
<keyword evidence="11" id="KW-1071">Ligand-gated ion channel</keyword>
<keyword evidence="8 13" id="KW-0472">Membrane</keyword>
<proteinExistence type="inferred from homology"/>
<evidence type="ECO:0000313" key="15">
    <source>
        <dbReference type="EMBL" id="UYV80329.1"/>
    </source>
</evidence>
<sequence>MSTRTIAGIWYFFTLIMISSYTANLAAFLTVEQTIYPFDGAESLSKQTTVQYGCLETGSTKNFFQDSNIPHYKKIWENMQKFKPSAFVEGTEEAEKRVQEGNYAYFTEAAFIEYKMERECNLTRIGSQLDTKNYGIATKKGSKYGPMLTSAILKLQENGKLHQLREKWWKQRGGGKCADEGKKSSSSVTELGLGNVGGVFVVLMSGLCLAVVAGIMEFCWTAKKQKSAGTEKIQ</sequence>
<evidence type="ECO:0000259" key="14">
    <source>
        <dbReference type="SMART" id="SM00079"/>
    </source>
</evidence>
<evidence type="ECO:0000256" key="7">
    <source>
        <dbReference type="ARBA" id="ARBA00023065"/>
    </source>
</evidence>
<organism evidence="15 16">
    <name type="scientific">Cordylochernes scorpioides</name>
    <dbReference type="NCBI Taxonomy" id="51811"/>
    <lineage>
        <taxon>Eukaryota</taxon>
        <taxon>Metazoa</taxon>
        <taxon>Ecdysozoa</taxon>
        <taxon>Arthropoda</taxon>
        <taxon>Chelicerata</taxon>
        <taxon>Arachnida</taxon>
        <taxon>Pseudoscorpiones</taxon>
        <taxon>Cheliferoidea</taxon>
        <taxon>Chernetidae</taxon>
        <taxon>Cordylochernes</taxon>
    </lineage>
</organism>